<keyword evidence="3" id="KW-1185">Reference proteome</keyword>
<evidence type="ECO:0000313" key="2">
    <source>
        <dbReference type="EMBL" id="MDU0201436.1"/>
    </source>
</evidence>
<sequence length="54" mass="5801">MTQKSEHESTDTTNDLSQSTAADGLHTTDEGTSMNDRIKAETTPETCRASLDGN</sequence>
<feature type="region of interest" description="Disordered" evidence="1">
    <location>
        <begin position="1"/>
        <end position="54"/>
    </location>
</feature>
<feature type="compositionally biased region" description="Basic and acidic residues" evidence="1">
    <location>
        <begin position="1"/>
        <end position="10"/>
    </location>
</feature>
<accession>A0ABU3RBH2</accession>
<evidence type="ECO:0000256" key="1">
    <source>
        <dbReference type="SAM" id="MobiDB-lite"/>
    </source>
</evidence>
<organism evidence="2 3">
    <name type="scientific">Paenibacillus violae</name>
    <dbReference type="NCBI Taxonomy" id="3077234"/>
    <lineage>
        <taxon>Bacteria</taxon>
        <taxon>Bacillati</taxon>
        <taxon>Bacillota</taxon>
        <taxon>Bacilli</taxon>
        <taxon>Bacillales</taxon>
        <taxon>Paenibacillaceae</taxon>
        <taxon>Paenibacillus</taxon>
    </lineage>
</organism>
<comment type="caution">
    <text evidence="2">The sequence shown here is derived from an EMBL/GenBank/DDBJ whole genome shotgun (WGS) entry which is preliminary data.</text>
</comment>
<dbReference type="EMBL" id="JAWCUD010000002">
    <property type="protein sequence ID" value="MDU0201436.1"/>
    <property type="molecule type" value="Genomic_DNA"/>
</dbReference>
<proteinExistence type="predicted"/>
<name>A0ABU3RBH2_9BACL</name>
<dbReference type="Proteomes" id="UP001260980">
    <property type="component" value="Unassembled WGS sequence"/>
</dbReference>
<dbReference type="RefSeq" id="WP_315951202.1">
    <property type="nucleotide sequence ID" value="NZ_JAWCUD010000002.1"/>
</dbReference>
<protein>
    <submittedName>
        <fullName evidence="2">Uncharacterized protein</fullName>
    </submittedName>
</protein>
<feature type="compositionally biased region" description="Polar residues" evidence="1">
    <location>
        <begin position="11"/>
        <end position="21"/>
    </location>
</feature>
<reference evidence="2 3" key="1">
    <citation type="submission" date="2023-10" db="EMBL/GenBank/DDBJ databases">
        <title>Paenibacillus strain PFR10 Genome sequencing and assembly.</title>
        <authorList>
            <person name="Kim I."/>
        </authorList>
    </citation>
    <scope>NUCLEOTIDE SEQUENCE [LARGE SCALE GENOMIC DNA]</scope>
    <source>
        <strain evidence="2 3">PFR10</strain>
    </source>
</reference>
<evidence type="ECO:0000313" key="3">
    <source>
        <dbReference type="Proteomes" id="UP001260980"/>
    </source>
</evidence>
<gene>
    <name evidence="2" type="ORF">RQP52_10060</name>
</gene>